<evidence type="ECO:0000313" key="1">
    <source>
        <dbReference type="EMBL" id="CAG7825457.1"/>
    </source>
</evidence>
<organism evidence="1 2">
    <name type="scientific">Allacma fusca</name>
    <dbReference type="NCBI Taxonomy" id="39272"/>
    <lineage>
        <taxon>Eukaryota</taxon>
        <taxon>Metazoa</taxon>
        <taxon>Ecdysozoa</taxon>
        <taxon>Arthropoda</taxon>
        <taxon>Hexapoda</taxon>
        <taxon>Collembola</taxon>
        <taxon>Symphypleona</taxon>
        <taxon>Sminthuridae</taxon>
        <taxon>Allacma</taxon>
    </lineage>
</organism>
<reference evidence="1" key="1">
    <citation type="submission" date="2021-06" db="EMBL/GenBank/DDBJ databases">
        <authorList>
            <person name="Hodson N. C."/>
            <person name="Mongue J. A."/>
            <person name="Jaron S. K."/>
        </authorList>
    </citation>
    <scope>NUCLEOTIDE SEQUENCE</scope>
</reference>
<accession>A0A8J2L4L9</accession>
<sequence length="162" mass="18550">MKCEQGGQNPQSRNSLWHYYSKGNDENMGWLYLSGVVCVSVFSPKARLILVLYRGFASHVNTFRYTIERFSGIDILGNMQHSTSYSAFLYAPVIILYSTRHIKTLDFLRFVLNLIIFPPIKIRVDNGNNYWQLLGELEVLKNTGNLLLKFLVMNVMLGFGSA</sequence>
<protein>
    <submittedName>
        <fullName evidence="1">Uncharacterized protein</fullName>
    </submittedName>
</protein>
<dbReference type="Proteomes" id="UP000708208">
    <property type="component" value="Unassembled WGS sequence"/>
</dbReference>
<keyword evidence="2" id="KW-1185">Reference proteome</keyword>
<evidence type="ECO:0000313" key="2">
    <source>
        <dbReference type="Proteomes" id="UP000708208"/>
    </source>
</evidence>
<dbReference type="AlphaFoldDB" id="A0A8J2L4L9"/>
<comment type="caution">
    <text evidence="1">The sequence shown here is derived from an EMBL/GenBank/DDBJ whole genome shotgun (WGS) entry which is preliminary data.</text>
</comment>
<name>A0A8J2L4L9_9HEXA</name>
<dbReference type="EMBL" id="CAJVCH010536341">
    <property type="protein sequence ID" value="CAG7825457.1"/>
    <property type="molecule type" value="Genomic_DNA"/>
</dbReference>
<gene>
    <name evidence="1" type="ORF">AFUS01_LOCUS35565</name>
</gene>
<proteinExistence type="predicted"/>